<evidence type="ECO:0000256" key="3">
    <source>
        <dbReference type="ARBA" id="ARBA00023004"/>
    </source>
</evidence>
<evidence type="ECO:0000313" key="7">
    <source>
        <dbReference type="Proteomes" id="UP000184404"/>
    </source>
</evidence>
<dbReference type="CDD" id="cd01335">
    <property type="entry name" value="Radical_SAM"/>
    <property type="match status" value="1"/>
</dbReference>
<reference evidence="6 7" key="1">
    <citation type="submission" date="2016-11" db="EMBL/GenBank/DDBJ databases">
        <authorList>
            <person name="Jaros S."/>
            <person name="Januszkiewicz K."/>
            <person name="Wedrychowicz H."/>
        </authorList>
    </citation>
    <scope>NUCLEOTIDE SEQUENCE [LARGE SCALE GENOMIC DNA]</scope>
    <source>
        <strain evidence="6 7">DSM 10502</strain>
    </source>
</reference>
<keyword evidence="3" id="KW-0408">Iron</keyword>
<dbReference type="InterPro" id="IPR007197">
    <property type="entry name" value="rSAM"/>
</dbReference>
<dbReference type="SFLD" id="SFLDS00029">
    <property type="entry name" value="Radical_SAM"/>
    <property type="match status" value="1"/>
</dbReference>
<sequence length="220" mass="25157">MIVYAVDKGGEYITVEESLRRHPEGKRSIYVNLTNRCTCACTFCLRTMKKMAEEHSLWLKEEPSAELVKSELGRVPWEYVEEVVFCGFGEPTMRLEVLKELLRYIKSVQPQVKTRVNTNGLSDLYFKRDTAPDFGGGILDTVSISLNASNAERYLELTRSEFGIDSFDAMLSFAQHVKEYVPEVVLTVVDHVEDDGEIALCKKICDERGLRLRVRPYEDS</sequence>
<dbReference type="OrthoDB" id="6258756at2"/>
<dbReference type="Pfam" id="PF04055">
    <property type="entry name" value="Radical_SAM"/>
    <property type="match status" value="1"/>
</dbReference>
<dbReference type="PANTHER" id="PTHR11228">
    <property type="entry name" value="RADICAL SAM DOMAIN PROTEIN"/>
    <property type="match status" value="1"/>
</dbReference>
<evidence type="ECO:0000256" key="1">
    <source>
        <dbReference type="ARBA" id="ARBA00022691"/>
    </source>
</evidence>
<dbReference type="PROSITE" id="PS51918">
    <property type="entry name" value="RADICAL_SAM"/>
    <property type="match status" value="1"/>
</dbReference>
<dbReference type="InterPro" id="IPR058240">
    <property type="entry name" value="rSAM_sf"/>
</dbReference>
<dbReference type="InterPro" id="IPR023821">
    <property type="entry name" value="rSAM_TatD-assoc"/>
</dbReference>
<feature type="domain" description="Radical SAM core" evidence="5">
    <location>
        <begin position="23"/>
        <end position="220"/>
    </location>
</feature>
<accession>A0A1M4SYJ7</accession>
<dbReference type="GO" id="GO:0046872">
    <property type="term" value="F:metal ion binding"/>
    <property type="evidence" value="ECO:0007669"/>
    <property type="project" value="UniProtKB-KW"/>
</dbReference>
<gene>
    <name evidence="6" type="ORF">SAMN02745190_00297</name>
</gene>
<dbReference type="PANTHER" id="PTHR11228:SF34">
    <property type="entry name" value="TUNGSTEN-CONTAINING ALDEHYDE FERREDOXIN OXIDOREDUCTASE COFACTOR MODIFYING PROTEIN"/>
    <property type="match status" value="1"/>
</dbReference>
<evidence type="ECO:0000256" key="4">
    <source>
        <dbReference type="ARBA" id="ARBA00023014"/>
    </source>
</evidence>
<organism evidence="6 7">
    <name type="scientific">Schwartzia succinivorans DSM 10502</name>
    <dbReference type="NCBI Taxonomy" id="1123243"/>
    <lineage>
        <taxon>Bacteria</taxon>
        <taxon>Bacillati</taxon>
        <taxon>Bacillota</taxon>
        <taxon>Negativicutes</taxon>
        <taxon>Selenomonadales</taxon>
        <taxon>Selenomonadaceae</taxon>
        <taxon>Schwartzia</taxon>
    </lineage>
</organism>
<dbReference type="SUPFAM" id="SSF102114">
    <property type="entry name" value="Radical SAM enzymes"/>
    <property type="match status" value="1"/>
</dbReference>
<evidence type="ECO:0000256" key="2">
    <source>
        <dbReference type="ARBA" id="ARBA00022723"/>
    </source>
</evidence>
<dbReference type="AlphaFoldDB" id="A0A1M4SYJ7"/>
<dbReference type="Gene3D" id="3.20.20.70">
    <property type="entry name" value="Aldolase class I"/>
    <property type="match status" value="1"/>
</dbReference>
<proteinExistence type="predicted"/>
<name>A0A1M4SYJ7_9FIRM</name>
<dbReference type="RefSeq" id="WP_072934407.1">
    <property type="nucleotide sequence ID" value="NZ_FQUG01000002.1"/>
</dbReference>
<evidence type="ECO:0000313" key="6">
    <source>
        <dbReference type="EMBL" id="SHE37259.1"/>
    </source>
</evidence>
<dbReference type="STRING" id="1123243.SAMN02745190_00297"/>
<keyword evidence="7" id="KW-1185">Reference proteome</keyword>
<dbReference type="SFLD" id="SFLDG01111">
    <property type="entry name" value="Uncharacterised_Radical_SAM_Su"/>
    <property type="match status" value="1"/>
</dbReference>
<dbReference type="NCBIfam" id="TIGR04038">
    <property type="entry name" value="tatD_link_rSAM"/>
    <property type="match status" value="1"/>
</dbReference>
<protein>
    <submittedName>
        <fullName evidence="6">Radical SAM protein, TatD family-associated</fullName>
    </submittedName>
</protein>
<keyword evidence="1" id="KW-0949">S-adenosyl-L-methionine</keyword>
<dbReference type="InterPro" id="IPR013785">
    <property type="entry name" value="Aldolase_TIM"/>
</dbReference>
<dbReference type="EMBL" id="FQUG01000002">
    <property type="protein sequence ID" value="SHE37259.1"/>
    <property type="molecule type" value="Genomic_DNA"/>
</dbReference>
<keyword evidence="4" id="KW-0411">Iron-sulfur</keyword>
<keyword evidence="2" id="KW-0479">Metal-binding</keyword>
<dbReference type="GO" id="GO:0051536">
    <property type="term" value="F:iron-sulfur cluster binding"/>
    <property type="evidence" value="ECO:0007669"/>
    <property type="project" value="UniProtKB-KW"/>
</dbReference>
<dbReference type="Proteomes" id="UP000184404">
    <property type="component" value="Unassembled WGS sequence"/>
</dbReference>
<dbReference type="GO" id="GO:0003824">
    <property type="term" value="F:catalytic activity"/>
    <property type="evidence" value="ECO:0007669"/>
    <property type="project" value="InterPro"/>
</dbReference>
<dbReference type="InterPro" id="IPR050377">
    <property type="entry name" value="Radical_SAM_PqqE_MftC-like"/>
</dbReference>
<evidence type="ECO:0000259" key="5">
    <source>
        <dbReference type="PROSITE" id="PS51918"/>
    </source>
</evidence>